<dbReference type="EMBL" id="JAEDAQ010000007">
    <property type="protein sequence ID" value="MBH9580892.1"/>
    <property type="molecule type" value="Genomic_DNA"/>
</dbReference>
<evidence type="ECO:0000313" key="1">
    <source>
        <dbReference type="EMBL" id="MBH9580892.1"/>
    </source>
</evidence>
<accession>A0ABS0QNY9</accession>
<sequence>MGKLSFTDLNVNGKCFFGDFSFQTDGKGYFLSFRKLDNLDLFEKFIDNRTEISILKSKLTHNLEEPEKHDFIKEVFDGKNVRFLKLEKSKEGFFVEIVKSDFKASKNFKRT</sequence>
<gene>
    <name evidence="1" type="ORF">I9026_05845</name>
</gene>
<organism evidence="1 2">
    <name type="scientific">Staphylococcus felis</name>
    <dbReference type="NCBI Taxonomy" id="46127"/>
    <lineage>
        <taxon>Bacteria</taxon>
        <taxon>Bacillati</taxon>
        <taxon>Bacillota</taxon>
        <taxon>Bacilli</taxon>
        <taxon>Bacillales</taxon>
        <taxon>Staphylococcaceae</taxon>
        <taxon>Staphylococcus</taxon>
    </lineage>
</organism>
<name>A0ABS0QNY9_9STAP</name>
<reference evidence="1 2" key="1">
    <citation type="submission" date="2020-12" db="EMBL/GenBank/DDBJ databases">
        <title>Genomic analysis of Staphylococcus felis from a cat with skin infection.</title>
        <authorList>
            <person name="Aslantas O."/>
            <person name="Keskin O."/>
            <person name="Buyukaltay K."/>
            <person name="Gullu Yucetepe A."/>
        </authorList>
    </citation>
    <scope>NUCLEOTIDE SEQUENCE [LARGE SCALE GENOMIC DNA]</scope>
    <source>
        <strain evidence="1 2">HARRANVET</strain>
    </source>
</reference>
<evidence type="ECO:0000313" key="2">
    <source>
        <dbReference type="Proteomes" id="UP000597038"/>
    </source>
</evidence>
<proteinExistence type="predicted"/>
<dbReference type="RefSeq" id="WP_198092695.1">
    <property type="nucleotide sequence ID" value="NZ_JAEDAQ010000007.1"/>
</dbReference>
<comment type="caution">
    <text evidence="1">The sequence shown here is derived from an EMBL/GenBank/DDBJ whole genome shotgun (WGS) entry which is preliminary data.</text>
</comment>
<dbReference type="Proteomes" id="UP000597038">
    <property type="component" value="Unassembled WGS sequence"/>
</dbReference>
<keyword evidence="2" id="KW-1185">Reference proteome</keyword>
<protein>
    <submittedName>
        <fullName evidence="1">Uncharacterized protein</fullName>
    </submittedName>
</protein>